<proteinExistence type="predicted"/>
<dbReference type="Proteomes" id="UP000198748">
    <property type="component" value="Unassembled WGS sequence"/>
</dbReference>
<gene>
    <name evidence="1" type="ORF">SAMN04487996_111333</name>
</gene>
<accession>A0A1G7MQS9</accession>
<keyword evidence="2" id="KW-1185">Reference proteome</keyword>
<sequence>MKGARGLFQVNAEYPDLKFFCFHPWMKLLECDFVDQPICAGRYEINVMPEG</sequence>
<dbReference type="EMBL" id="FNAN01000011">
    <property type="protein sequence ID" value="SDF63430.1"/>
    <property type="molecule type" value="Genomic_DNA"/>
</dbReference>
<evidence type="ECO:0000313" key="1">
    <source>
        <dbReference type="EMBL" id="SDF63430.1"/>
    </source>
</evidence>
<reference evidence="2" key="1">
    <citation type="submission" date="2016-10" db="EMBL/GenBank/DDBJ databases">
        <authorList>
            <person name="Varghese N."/>
            <person name="Submissions S."/>
        </authorList>
    </citation>
    <scope>NUCLEOTIDE SEQUENCE [LARGE SCALE GENOMIC DNA]</scope>
    <source>
        <strain evidence="2">DSM 25329</strain>
    </source>
</reference>
<protein>
    <submittedName>
        <fullName evidence="1">Uncharacterized protein</fullName>
    </submittedName>
</protein>
<dbReference type="AlphaFoldDB" id="A0A1G7MQS9"/>
<organism evidence="1 2">
    <name type="scientific">Dyadobacter soli</name>
    <dbReference type="NCBI Taxonomy" id="659014"/>
    <lineage>
        <taxon>Bacteria</taxon>
        <taxon>Pseudomonadati</taxon>
        <taxon>Bacteroidota</taxon>
        <taxon>Cytophagia</taxon>
        <taxon>Cytophagales</taxon>
        <taxon>Spirosomataceae</taxon>
        <taxon>Dyadobacter</taxon>
    </lineage>
</organism>
<evidence type="ECO:0000313" key="2">
    <source>
        <dbReference type="Proteomes" id="UP000198748"/>
    </source>
</evidence>
<name>A0A1G7MQS9_9BACT</name>